<accession>A0A832UNG8</accession>
<gene>
    <name evidence="1" type="ORF">H1016_02655</name>
</gene>
<reference evidence="1 2" key="1">
    <citation type="journal article" name="Nat. Commun.">
        <title>Undinarchaeota illuminate DPANN phylogeny and the impact of gene transfer on archaeal evolution.</title>
        <authorList>
            <person name="Dombrowski N."/>
            <person name="Williams T.A."/>
            <person name="Sun J."/>
            <person name="Woodcroft B.J."/>
            <person name="Lee J.H."/>
            <person name="Minh B.Q."/>
            <person name="Rinke C."/>
            <person name="Spang A."/>
        </authorList>
    </citation>
    <scope>NUCLEOTIDE SEQUENCE [LARGE SCALE GENOMIC DNA]</scope>
    <source>
        <strain evidence="1">MAG_bin1129</strain>
    </source>
</reference>
<organism evidence="1 2">
    <name type="scientific">Candidatus Naiadarchaeum limnaeum</name>
    <dbReference type="NCBI Taxonomy" id="2756139"/>
    <lineage>
        <taxon>Archaea</taxon>
        <taxon>Candidatus Undinarchaeota</taxon>
        <taxon>Candidatus Undinarchaeia</taxon>
        <taxon>Candidatus Naiadarchaeales</taxon>
        <taxon>Candidatus Naiadarchaeaceae</taxon>
        <taxon>Candidatus Naiadarchaeum</taxon>
    </lineage>
</organism>
<sequence>MEEFGPETAKYLDKNKNNPNFNLNANQLAAIGKVNSAIHSFFQSIKGQTIVYLRRGITEEQVQLLRRFTAVLYECDEEIRKAGLNTLWFQMFLRPLIIRDAIKLYNIKEEFSA</sequence>
<dbReference type="EMBL" id="DVAB01000023">
    <property type="protein sequence ID" value="HIK00419.1"/>
    <property type="molecule type" value="Genomic_DNA"/>
</dbReference>
<keyword evidence="2" id="KW-1185">Reference proteome</keyword>
<dbReference type="Proteomes" id="UP000646946">
    <property type="component" value="Unassembled WGS sequence"/>
</dbReference>
<name>A0A832UNG8_9ARCH</name>
<evidence type="ECO:0000313" key="1">
    <source>
        <dbReference type="EMBL" id="HIK00419.1"/>
    </source>
</evidence>
<proteinExistence type="predicted"/>
<dbReference type="AlphaFoldDB" id="A0A832UNG8"/>
<protein>
    <submittedName>
        <fullName evidence="1">Uncharacterized protein</fullName>
    </submittedName>
</protein>
<evidence type="ECO:0000313" key="2">
    <source>
        <dbReference type="Proteomes" id="UP000646946"/>
    </source>
</evidence>
<comment type="caution">
    <text evidence="1">The sequence shown here is derived from an EMBL/GenBank/DDBJ whole genome shotgun (WGS) entry which is preliminary data.</text>
</comment>